<evidence type="ECO:0000313" key="4">
    <source>
        <dbReference type="EMBL" id="MFD0282720.1"/>
    </source>
</evidence>
<keyword evidence="5" id="KW-1185">Reference proteome</keyword>
<reference evidence="5" key="1">
    <citation type="journal article" date="2019" name="Int. J. Syst. Evol. Microbiol.">
        <title>The Global Catalogue of Microorganisms (GCM) 10K type strain sequencing project: providing services to taxonomists for standard genome sequencing and annotation.</title>
        <authorList>
            <consortium name="The Broad Institute Genomics Platform"/>
            <consortium name="The Broad Institute Genome Sequencing Center for Infectious Disease"/>
            <person name="Wu L."/>
            <person name="Ma J."/>
        </authorList>
    </citation>
    <scope>NUCLEOTIDE SEQUENCE [LARGE SCALE GENOMIC DNA]</scope>
    <source>
        <strain evidence="5">CGMCC 4.7198</strain>
    </source>
</reference>
<proteinExistence type="predicted"/>
<organism evidence="4 5">
    <name type="scientific">Streptomyces lutosisoli</name>
    <dbReference type="NCBI Taxonomy" id="2665721"/>
    <lineage>
        <taxon>Bacteria</taxon>
        <taxon>Bacillati</taxon>
        <taxon>Actinomycetota</taxon>
        <taxon>Actinomycetes</taxon>
        <taxon>Kitasatosporales</taxon>
        <taxon>Streptomycetaceae</taxon>
        <taxon>Streptomyces</taxon>
    </lineage>
</organism>
<name>A0ABW2VHR6_9ACTN</name>
<keyword evidence="2 4" id="KW-0808">Transferase</keyword>
<comment type="caution">
    <text evidence="4">The sequence shown here is derived from an EMBL/GenBank/DDBJ whole genome shotgun (WGS) entry which is preliminary data.</text>
</comment>
<dbReference type="PANTHER" id="PTHR45947">
    <property type="entry name" value="SULFOQUINOVOSYL TRANSFERASE SQD2"/>
    <property type="match status" value="1"/>
</dbReference>
<evidence type="ECO:0000313" key="5">
    <source>
        <dbReference type="Proteomes" id="UP001596957"/>
    </source>
</evidence>
<evidence type="ECO:0000259" key="3">
    <source>
        <dbReference type="Pfam" id="PF13439"/>
    </source>
</evidence>
<dbReference type="EC" id="2.4.-.-" evidence="4"/>
<feature type="domain" description="Glycosyltransferase subfamily 4-like N-terminal" evidence="3">
    <location>
        <begin position="17"/>
        <end position="199"/>
    </location>
</feature>
<dbReference type="GO" id="GO:0016757">
    <property type="term" value="F:glycosyltransferase activity"/>
    <property type="evidence" value="ECO:0007669"/>
    <property type="project" value="UniProtKB-KW"/>
</dbReference>
<dbReference type="InterPro" id="IPR050194">
    <property type="entry name" value="Glycosyltransferase_grp1"/>
</dbReference>
<evidence type="ECO:0000256" key="1">
    <source>
        <dbReference type="ARBA" id="ARBA00022676"/>
    </source>
</evidence>
<protein>
    <submittedName>
        <fullName evidence="4">Glycosyltransferase family 4 protein</fullName>
        <ecNumber evidence="4">2.4.-.-</ecNumber>
    </submittedName>
</protein>
<dbReference type="PANTHER" id="PTHR45947:SF13">
    <property type="entry name" value="TRANSFERASE"/>
    <property type="match status" value="1"/>
</dbReference>
<dbReference type="SUPFAM" id="SSF53756">
    <property type="entry name" value="UDP-Glycosyltransferase/glycogen phosphorylase"/>
    <property type="match status" value="1"/>
</dbReference>
<dbReference type="InterPro" id="IPR028098">
    <property type="entry name" value="Glyco_trans_4-like_N"/>
</dbReference>
<dbReference type="Pfam" id="PF13439">
    <property type="entry name" value="Glyco_transf_4"/>
    <property type="match status" value="1"/>
</dbReference>
<accession>A0ABW2VHR6</accession>
<dbReference type="Pfam" id="PF13692">
    <property type="entry name" value="Glyco_trans_1_4"/>
    <property type="match status" value="1"/>
</dbReference>
<dbReference type="CDD" id="cd03801">
    <property type="entry name" value="GT4_PimA-like"/>
    <property type="match status" value="1"/>
</dbReference>
<dbReference type="Proteomes" id="UP001596957">
    <property type="component" value="Unassembled WGS sequence"/>
</dbReference>
<dbReference type="EMBL" id="JBHTEC010000001">
    <property type="protein sequence ID" value="MFD0282720.1"/>
    <property type="molecule type" value="Genomic_DNA"/>
</dbReference>
<sequence>MKIAVVHSFYASGQPSGENVVVRDQVRALRTAGHDVELFAAHTDELARDPVYPLRAAARVASGRGHNPLARLRAYGPDIVHVHNLFPNFGRSWVREWRGPLVATLHNFRPLCAAATLYREGAVCTRCPDGERWAGMRHGCYRGSRVATFPLSWAGRHGAAADPLLARADRLIVLSALSSRTYVRAGVPHQRLALVPNFVPGPRHEEAPVHNGRWLVAARLTAEKGVLELLRQWPEDQLLDVAGDGELLAACKAAAPSSVRFLGHLDRDDLRSRMPSWRGLVFPSRWYEGMPTVYIEGLAAGLPVIAFEGSAVAEVVRDNGTGFVAQWDEPLDRLLAEADATFPELRAHCRHVYANHFTEGAWTTRIGRAYEEAARVTNRRTAAAAETAADEATDS</sequence>
<dbReference type="RefSeq" id="WP_381258933.1">
    <property type="nucleotide sequence ID" value="NZ_JBHTBI010000028.1"/>
</dbReference>
<keyword evidence="1 4" id="KW-0328">Glycosyltransferase</keyword>
<dbReference type="Gene3D" id="3.40.50.2000">
    <property type="entry name" value="Glycogen Phosphorylase B"/>
    <property type="match status" value="2"/>
</dbReference>
<gene>
    <name evidence="4" type="ORF">ACFQZP_13700</name>
</gene>
<evidence type="ECO:0000256" key="2">
    <source>
        <dbReference type="ARBA" id="ARBA00022679"/>
    </source>
</evidence>